<name>B9KXN3_THERP</name>
<dbReference type="Proteomes" id="UP000000447">
    <property type="component" value="Chromosome"/>
</dbReference>
<dbReference type="RefSeq" id="WP_012641633.1">
    <property type="nucleotide sequence ID" value="NC_011959.1"/>
</dbReference>
<dbReference type="Gene3D" id="2.40.50.100">
    <property type="match status" value="1"/>
</dbReference>
<keyword evidence="5" id="KW-1185">Reference proteome</keyword>
<dbReference type="Pfam" id="PF25975">
    <property type="entry name" value="CzcB_C"/>
    <property type="match status" value="1"/>
</dbReference>
<proteinExistence type="inferred from homology"/>
<dbReference type="SUPFAM" id="SSF111369">
    <property type="entry name" value="HlyD-like secretion proteins"/>
    <property type="match status" value="1"/>
</dbReference>
<protein>
    <submittedName>
        <fullName evidence="4">Efflux transporter, RND family, MFP subunit</fullName>
    </submittedName>
</protein>
<dbReference type="EMBL" id="CP001275">
    <property type="protein sequence ID" value="ACM04601.1"/>
    <property type="molecule type" value="Genomic_DNA"/>
</dbReference>
<keyword evidence="2" id="KW-1133">Transmembrane helix</keyword>
<reference evidence="4 5" key="1">
    <citation type="journal article" date="2009" name="PLoS ONE">
        <title>Complete genome sequence of the aerobic CO-oxidizing thermophile Thermomicrobium roseum.</title>
        <authorList>
            <person name="Wu D."/>
            <person name="Raymond J."/>
            <person name="Wu M."/>
            <person name="Chatterji S."/>
            <person name="Ren Q."/>
            <person name="Graham J.E."/>
            <person name="Bryant D.A."/>
            <person name="Robb F."/>
            <person name="Colman A."/>
            <person name="Tallon L.J."/>
            <person name="Badger J.H."/>
            <person name="Madupu R."/>
            <person name="Ward N.L."/>
            <person name="Eisen J.A."/>
        </authorList>
    </citation>
    <scope>NUCLEOTIDE SEQUENCE [LARGE SCALE GENOMIC DNA]</scope>
    <source>
        <strain evidence="5">ATCC 27502 / DSM 5159 / P-2</strain>
    </source>
</reference>
<comment type="similarity">
    <text evidence="1">Belongs to the membrane fusion protein (MFP) (TC 8.A.1) family.</text>
</comment>
<dbReference type="eggNOG" id="COG0845">
    <property type="taxonomic scope" value="Bacteria"/>
</dbReference>
<dbReference type="GO" id="GO:0015562">
    <property type="term" value="F:efflux transmembrane transporter activity"/>
    <property type="evidence" value="ECO:0007669"/>
    <property type="project" value="TreeGrafter"/>
</dbReference>
<keyword evidence="2" id="KW-0812">Transmembrane</keyword>
<dbReference type="Gene3D" id="1.10.287.470">
    <property type="entry name" value="Helix hairpin bin"/>
    <property type="match status" value="1"/>
</dbReference>
<keyword evidence="2" id="KW-0472">Membrane</keyword>
<dbReference type="PANTHER" id="PTHR30469">
    <property type="entry name" value="MULTIDRUG RESISTANCE PROTEIN MDTA"/>
    <property type="match status" value="1"/>
</dbReference>
<dbReference type="Gene3D" id="2.40.420.20">
    <property type="match status" value="1"/>
</dbReference>
<dbReference type="OrthoDB" id="9806939at2"/>
<organism evidence="4 5">
    <name type="scientific">Thermomicrobium roseum (strain ATCC 27502 / DSM 5159 / P-2)</name>
    <dbReference type="NCBI Taxonomy" id="309801"/>
    <lineage>
        <taxon>Bacteria</taxon>
        <taxon>Pseudomonadati</taxon>
        <taxon>Thermomicrobiota</taxon>
        <taxon>Thermomicrobia</taxon>
        <taxon>Thermomicrobiales</taxon>
        <taxon>Thermomicrobiaceae</taxon>
        <taxon>Thermomicrobium</taxon>
    </lineage>
</organism>
<dbReference type="PANTHER" id="PTHR30469:SF33">
    <property type="entry name" value="SLR1207 PROTEIN"/>
    <property type="match status" value="1"/>
</dbReference>
<accession>B9KXN3</accession>
<evidence type="ECO:0000256" key="2">
    <source>
        <dbReference type="SAM" id="Phobius"/>
    </source>
</evidence>
<dbReference type="GO" id="GO:1990281">
    <property type="term" value="C:efflux pump complex"/>
    <property type="evidence" value="ECO:0007669"/>
    <property type="project" value="TreeGrafter"/>
</dbReference>
<dbReference type="AlphaFoldDB" id="B9KXN3"/>
<dbReference type="InterPro" id="IPR058649">
    <property type="entry name" value="CzcB_C"/>
</dbReference>
<feature type="transmembrane region" description="Helical" evidence="2">
    <location>
        <begin position="9"/>
        <end position="28"/>
    </location>
</feature>
<evidence type="ECO:0000313" key="5">
    <source>
        <dbReference type="Proteomes" id="UP000000447"/>
    </source>
</evidence>
<dbReference type="NCBIfam" id="TIGR01730">
    <property type="entry name" value="RND_mfp"/>
    <property type="match status" value="1"/>
</dbReference>
<dbReference type="KEGG" id="tro:trd_0220"/>
<evidence type="ECO:0000256" key="1">
    <source>
        <dbReference type="ARBA" id="ARBA00009477"/>
    </source>
</evidence>
<feature type="domain" description="CzcB-like C-terminal circularly permuted SH3-like" evidence="3">
    <location>
        <begin position="270"/>
        <end position="320"/>
    </location>
</feature>
<evidence type="ECO:0000313" key="4">
    <source>
        <dbReference type="EMBL" id="ACM04601.1"/>
    </source>
</evidence>
<sequence length="326" mass="35233">MSERRRRSIPIILALVTVAVVAGLWLWLRRPSETVWVTQRADLTASVEVPGRLVSLRTLPLRASYETRVRLLAVAPGDRVRAGDIVAVLDDTPLLTRRAQAEQQLLQAEATLSQAEATDAPLEVRLRAEQQRREAARAFDEVTRRLADKYVLAPSDGIVTELLVSEGAPVTTGSILARLADTSVLGVSATIDEVDARFFAEATTVRVTVDALPGWQGRGEVVGRGESATQQAGIVGFPLLIRLAETASDLRPGMTATIHLDTIVRHDVLVVPERAIRTVGERAFVTVVTNGRREEREVTLGLRSSGLVEIAAGLAEGEQVLLPAGN</sequence>
<dbReference type="InterPro" id="IPR006143">
    <property type="entry name" value="RND_pump_MFP"/>
</dbReference>
<gene>
    <name evidence="4" type="ordered locus">trd_0220</name>
</gene>
<dbReference type="HOGENOM" id="CLU_018816_14_3_0"/>
<dbReference type="STRING" id="309801.trd_0220"/>
<evidence type="ECO:0000259" key="3">
    <source>
        <dbReference type="Pfam" id="PF25975"/>
    </source>
</evidence>
<dbReference type="Gene3D" id="2.40.30.170">
    <property type="match status" value="1"/>
</dbReference>